<sequence length="617" mass="69743">MNASIKMKGNKDQVQSSMTRIAIVNSDRCKPKNCGLLCKKSCPIVKQGKQCIVVEATSKIAEISEVLCIGCGICPKKCPYGAITIINLPSNLEKDTTHRYSANSFKLHRLPMPRLGQVLGLVGTNGIGKSTALKILAGQIKPNLGNYQSTVDWPTILQYYRGSELQNYFIKLLEDKLKVLIKPQYVDQIAKAFKDKDVTVKEMLKKKCDRDNLDYAIQELELQNVLDRKITDLSGGELQRFAIAMAIVQQADVYMFDEPSSYLDVRQRLQAAKVIRDLLRHDNYVIVVEHDLAILDYLSDYVCCLYGSPGVYGVVTLPSGVREGINQFLDGFIQSENMRFRETSLSFKVADQLENEDIKRDHHYQYPGCEKTLGDFHLKVEAGEFTDSEIIVLLGENGTGKTTLIRMLAGHLKPDNEDDEIPILNISYKPQKISPKFEGTVRHMLLDKIPQMMNHPTFKTDVMNPLQIDRLLDLEIQNLSGGELQRIALVLCLGKPADVYLIDEPSAYLDSEQRLHAAKVIKRHILHAKKTAFIVEHDFIMSTYLADRVIVMTGTPAIDTQASAPKSLLTGMNEFLKLLNITFRRDNESHRPRINKLESVKDVEQKRSGNYFFLDED</sequence>
<name>A0AC34QQQ8_9BILA</name>
<organism evidence="1 2">
    <name type="scientific">Panagrolaimus sp. JU765</name>
    <dbReference type="NCBI Taxonomy" id="591449"/>
    <lineage>
        <taxon>Eukaryota</taxon>
        <taxon>Metazoa</taxon>
        <taxon>Ecdysozoa</taxon>
        <taxon>Nematoda</taxon>
        <taxon>Chromadorea</taxon>
        <taxon>Rhabditida</taxon>
        <taxon>Tylenchina</taxon>
        <taxon>Panagrolaimomorpha</taxon>
        <taxon>Panagrolaimoidea</taxon>
        <taxon>Panagrolaimidae</taxon>
        <taxon>Panagrolaimus</taxon>
    </lineage>
</organism>
<reference evidence="2" key="1">
    <citation type="submission" date="2022-11" db="UniProtKB">
        <authorList>
            <consortium name="WormBaseParasite"/>
        </authorList>
    </citation>
    <scope>IDENTIFICATION</scope>
</reference>
<dbReference type="Proteomes" id="UP000887576">
    <property type="component" value="Unplaced"/>
</dbReference>
<proteinExistence type="predicted"/>
<protein>
    <submittedName>
        <fullName evidence="2">ATP-binding cassette sub-family E member 1</fullName>
    </submittedName>
</protein>
<dbReference type="WBParaSite" id="JU765_v2.g18316.t1">
    <property type="protein sequence ID" value="JU765_v2.g18316.t1"/>
    <property type="gene ID" value="JU765_v2.g18316"/>
</dbReference>
<evidence type="ECO:0000313" key="1">
    <source>
        <dbReference type="Proteomes" id="UP000887576"/>
    </source>
</evidence>
<evidence type="ECO:0000313" key="2">
    <source>
        <dbReference type="WBParaSite" id="JU765_v2.g18316.t1"/>
    </source>
</evidence>
<accession>A0AC34QQQ8</accession>